<dbReference type="EMBL" id="VSRR010002938">
    <property type="protein sequence ID" value="MPC33909.1"/>
    <property type="molecule type" value="Genomic_DNA"/>
</dbReference>
<evidence type="ECO:0000313" key="3">
    <source>
        <dbReference type="Proteomes" id="UP000324222"/>
    </source>
</evidence>
<keyword evidence="3" id="KW-1185">Reference proteome</keyword>
<evidence type="ECO:0000313" key="2">
    <source>
        <dbReference type="EMBL" id="MPC33909.1"/>
    </source>
</evidence>
<dbReference type="AlphaFoldDB" id="A0A5B7EL82"/>
<proteinExistence type="predicted"/>
<comment type="caution">
    <text evidence="2">The sequence shown here is derived from an EMBL/GenBank/DDBJ whole genome shotgun (WGS) entry which is preliminary data.</text>
</comment>
<accession>A0A5B7EL82</accession>
<dbReference type="Proteomes" id="UP000324222">
    <property type="component" value="Unassembled WGS sequence"/>
</dbReference>
<name>A0A5B7EL82_PORTR</name>
<gene>
    <name evidence="2" type="ORF">E2C01_027277</name>
</gene>
<organism evidence="2 3">
    <name type="scientific">Portunus trituberculatus</name>
    <name type="common">Swimming crab</name>
    <name type="synonym">Neptunus trituberculatus</name>
    <dbReference type="NCBI Taxonomy" id="210409"/>
    <lineage>
        <taxon>Eukaryota</taxon>
        <taxon>Metazoa</taxon>
        <taxon>Ecdysozoa</taxon>
        <taxon>Arthropoda</taxon>
        <taxon>Crustacea</taxon>
        <taxon>Multicrustacea</taxon>
        <taxon>Malacostraca</taxon>
        <taxon>Eumalacostraca</taxon>
        <taxon>Eucarida</taxon>
        <taxon>Decapoda</taxon>
        <taxon>Pleocyemata</taxon>
        <taxon>Brachyura</taxon>
        <taxon>Eubrachyura</taxon>
        <taxon>Portunoidea</taxon>
        <taxon>Portunidae</taxon>
        <taxon>Portuninae</taxon>
        <taxon>Portunus</taxon>
    </lineage>
</organism>
<evidence type="ECO:0000256" key="1">
    <source>
        <dbReference type="SAM" id="MobiDB-lite"/>
    </source>
</evidence>
<sequence>MGAASLRAAGASVNSDIYSRDPSQAQFYNIDTSRPLIALHGFIGLSESVCRVRSCPRTPLPVGTPERDFIEQHGGSGLRRETKAPSHRGGASHQ</sequence>
<protein>
    <submittedName>
        <fullName evidence="2">Uncharacterized protein</fullName>
    </submittedName>
</protein>
<feature type="region of interest" description="Disordered" evidence="1">
    <location>
        <begin position="57"/>
        <end position="94"/>
    </location>
</feature>
<reference evidence="2 3" key="1">
    <citation type="submission" date="2019-05" db="EMBL/GenBank/DDBJ databases">
        <title>Another draft genome of Portunus trituberculatus and its Hox gene families provides insights of decapod evolution.</title>
        <authorList>
            <person name="Jeong J.-H."/>
            <person name="Song I."/>
            <person name="Kim S."/>
            <person name="Choi T."/>
            <person name="Kim D."/>
            <person name="Ryu S."/>
            <person name="Kim W."/>
        </authorList>
    </citation>
    <scope>NUCLEOTIDE SEQUENCE [LARGE SCALE GENOMIC DNA]</scope>
    <source>
        <tissue evidence="2">Muscle</tissue>
    </source>
</reference>